<dbReference type="InterPro" id="IPR000073">
    <property type="entry name" value="AB_hydrolase_1"/>
</dbReference>
<protein>
    <submittedName>
        <fullName evidence="2">Alpha/beta hydrolase</fullName>
    </submittedName>
</protein>
<name>A0A5D0XIN3_9MICC</name>
<dbReference type="AlphaFoldDB" id="A0A5D0XIN3"/>
<keyword evidence="3" id="KW-1185">Reference proteome</keyword>
<keyword evidence="2" id="KW-0378">Hydrolase</keyword>
<dbReference type="GO" id="GO:0016787">
    <property type="term" value="F:hydrolase activity"/>
    <property type="evidence" value="ECO:0007669"/>
    <property type="project" value="UniProtKB-KW"/>
</dbReference>
<dbReference type="InterPro" id="IPR029058">
    <property type="entry name" value="AB_hydrolase_fold"/>
</dbReference>
<dbReference type="InterPro" id="IPR050228">
    <property type="entry name" value="Carboxylesterase_BioH"/>
</dbReference>
<evidence type="ECO:0000259" key="1">
    <source>
        <dbReference type="Pfam" id="PF12697"/>
    </source>
</evidence>
<gene>
    <name evidence="2" type="ORF">FQ377_14100</name>
</gene>
<dbReference type="PANTHER" id="PTHR43194">
    <property type="entry name" value="HYDROLASE ALPHA/BETA FOLD FAMILY"/>
    <property type="match status" value="1"/>
</dbReference>
<accession>A0A5D0XIN3</accession>
<feature type="domain" description="AB hydrolase-1" evidence="1">
    <location>
        <begin position="2"/>
        <end position="196"/>
    </location>
</feature>
<dbReference type="SUPFAM" id="SSF53474">
    <property type="entry name" value="alpha/beta-Hydrolases"/>
    <property type="match status" value="1"/>
</dbReference>
<dbReference type="PANTHER" id="PTHR43194:SF2">
    <property type="entry name" value="PEROXISOMAL MEMBRANE PROTEIN LPX1"/>
    <property type="match status" value="1"/>
</dbReference>
<organism evidence="2 3">
    <name type="scientific">Arthrobacter echini</name>
    <dbReference type="NCBI Taxonomy" id="1529066"/>
    <lineage>
        <taxon>Bacteria</taxon>
        <taxon>Bacillati</taxon>
        <taxon>Actinomycetota</taxon>
        <taxon>Actinomycetes</taxon>
        <taxon>Micrococcales</taxon>
        <taxon>Micrococcaceae</taxon>
        <taxon>Arthrobacter</taxon>
    </lineage>
</organism>
<reference evidence="2 3" key="1">
    <citation type="submission" date="2019-08" db="EMBL/GenBank/DDBJ databases">
        <title>Genone of Arthrobacter echini P9.</title>
        <authorList>
            <person name="Bowman J.P."/>
        </authorList>
    </citation>
    <scope>NUCLEOTIDE SEQUENCE [LARGE SCALE GENOMIC DNA]</scope>
    <source>
        <strain evidence="2 3">P9</strain>
    </source>
</reference>
<dbReference type="Pfam" id="PF12697">
    <property type="entry name" value="Abhydrolase_6"/>
    <property type="match status" value="1"/>
</dbReference>
<dbReference type="OrthoDB" id="63519at2"/>
<comment type="caution">
    <text evidence="2">The sequence shown here is derived from an EMBL/GenBank/DDBJ whole genome shotgun (WGS) entry which is preliminary data.</text>
</comment>
<proteinExistence type="predicted"/>
<evidence type="ECO:0000313" key="3">
    <source>
        <dbReference type="Proteomes" id="UP000323410"/>
    </source>
</evidence>
<evidence type="ECO:0000313" key="2">
    <source>
        <dbReference type="EMBL" id="TYC96317.1"/>
    </source>
</evidence>
<dbReference type="EMBL" id="VSLD01000013">
    <property type="protein sequence ID" value="TYC96317.1"/>
    <property type="molecule type" value="Genomic_DNA"/>
</dbReference>
<dbReference type="Proteomes" id="UP000323410">
    <property type="component" value="Unassembled WGS sequence"/>
</dbReference>
<sequence length="208" mass="22705">MDQRGHGRSTRVPADTSRRAFVADVVHVIDAADLGVADLVGHSMGAHTAMLVAAAHPGLVGRLVLLECDAGGGTTEEAKAVGDYFRSWAVPYATRELAHRDLGDSALCRAWGADLEERADGFYPRFDAEVMARTLSGVMVPCWAEWESVTAPTLVVYAEHGMFTVEQKGRFVERGRNVSRVDLADASHDAHLDAFDPWIDVLTRFIVR</sequence>
<dbReference type="Gene3D" id="3.40.50.1820">
    <property type="entry name" value="alpha/beta hydrolase"/>
    <property type="match status" value="1"/>
</dbReference>